<dbReference type="AlphaFoldDB" id="A0A2Z5ZHQ1"/>
<sequence>MNLASILKILAVVGANVPTLISMVEQLIDVNKSATGPTTDQLSAADSVADQSSADLDKAADAVAPDTTTTQK</sequence>
<dbReference type="EMBL" id="AP018515">
    <property type="protein sequence ID" value="BBC80272.1"/>
    <property type="molecule type" value="Genomic_DNA"/>
</dbReference>
<protein>
    <submittedName>
        <fullName evidence="1">Uncharacterized protein</fullName>
    </submittedName>
</protein>
<gene>
    <name evidence="1" type="ORF">AcetOrient_orf02877</name>
</gene>
<evidence type="ECO:0000313" key="2">
    <source>
        <dbReference type="Proteomes" id="UP000270034"/>
    </source>
</evidence>
<proteinExistence type="predicted"/>
<organism evidence="1 2">
    <name type="scientific">Acetobacter orientalis</name>
    <dbReference type="NCBI Taxonomy" id="146474"/>
    <lineage>
        <taxon>Bacteria</taxon>
        <taxon>Pseudomonadati</taxon>
        <taxon>Pseudomonadota</taxon>
        <taxon>Alphaproteobacteria</taxon>
        <taxon>Acetobacterales</taxon>
        <taxon>Acetobacteraceae</taxon>
        <taxon>Acetobacter</taxon>
    </lineage>
</organism>
<evidence type="ECO:0000313" key="1">
    <source>
        <dbReference type="EMBL" id="BBC80272.1"/>
    </source>
</evidence>
<dbReference type="KEGG" id="aot:AcetOri_orf02877"/>
<reference evidence="1 2" key="1">
    <citation type="submission" date="2018-02" db="EMBL/GenBank/DDBJ databases">
        <title>Acetobacter orientalis genome.</title>
        <authorList>
            <person name="Nakashima N."/>
            <person name="Tamura T."/>
        </authorList>
    </citation>
    <scope>NUCLEOTIDE SEQUENCE [LARGE SCALE GENOMIC DNA]</scope>
    <source>
        <strain evidence="1 2">FAN1</strain>
    </source>
</reference>
<dbReference type="Proteomes" id="UP000270034">
    <property type="component" value="Chromosome"/>
</dbReference>
<name>A0A2Z5ZHQ1_9PROT</name>
<accession>A0A2Z5ZHQ1</accession>